<dbReference type="Gene3D" id="3.90.850.10">
    <property type="entry name" value="Fumarylacetoacetase-like, C-terminal domain"/>
    <property type="match status" value="1"/>
</dbReference>
<dbReference type="InterPro" id="IPR036663">
    <property type="entry name" value="Fumarylacetoacetase_C_sf"/>
</dbReference>
<evidence type="ECO:0000256" key="3">
    <source>
        <dbReference type="ARBA" id="ARBA00023239"/>
    </source>
</evidence>
<dbReference type="Proteomes" id="UP000297734">
    <property type="component" value="Unassembled WGS sequence"/>
</dbReference>
<evidence type="ECO:0000256" key="1">
    <source>
        <dbReference type="ARBA" id="ARBA00010715"/>
    </source>
</evidence>
<keyword evidence="2" id="KW-0058">Aromatic hydrocarbons catabolism</keyword>
<dbReference type="RefSeq" id="WP_135307219.1">
    <property type="nucleotide sequence ID" value="NZ_QUZT01000004.1"/>
</dbReference>
<evidence type="ECO:0000313" key="6">
    <source>
        <dbReference type="Proteomes" id="UP000297734"/>
    </source>
</evidence>
<proteinExistence type="inferred from homology"/>
<evidence type="ECO:0000256" key="2">
    <source>
        <dbReference type="ARBA" id="ARBA00022797"/>
    </source>
</evidence>
<dbReference type="OrthoDB" id="9792137at2"/>
<dbReference type="GO" id="GO:0005737">
    <property type="term" value="C:cytoplasm"/>
    <property type="evidence" value="ECO:0007669"/>
    <property type="project" value="TreeGrafter"/>
</dbReference>
<organism evidence="5 6">
    <name type="scientific">Pseudomonas nabeulensis</name>
    <dbReference type="NCBI Taxonomy" id="2293833"/>
    <lineage>
        <taxon>Bacteria</taxon>
        <taxon>Pseudomonadati</taxon>
        <taxon>Pseudomonadota</taxon>
        <taxon>Gammaproteobacteria</taxon>
        <taxon>Pseudomonadales</taxon>
        <taxon>Pseudomonadaceae</taxon>
        <taxon>Pseudomonas</taxon>
    </lineage>
</organism>
<gene>
    <name evidence="5" type="ORF">DYL61_03480</name>
</gene>
<feature type="domain" description="Fumarylacetoacetase-like C-terminal" evidence="4">
    <location>
        <begin position="83"/>
        <end position="258"/>
    </location>
</feature>
<keyword evidence="6" id="KW-1185">Reference proteome</keyword>
<sequence length="264" mass="28468">MTDKQTIADQLWRAEQTRQACTPVREFFTEQDPRALIDAAYAVQRINIERHLAEGRRVVGRKIGLTSLAVQRQLGVDSPDFGTLLDSMSICDGEEIQTSRLLQPKVEAELALVLERDLTHEKHSVADIIGATAYALASIEVVASRIEGWNIRLVDTVADNASSGLFVLGTQPMKLSKLDLVGMKMAMHAGDTLVSEGQGSACLGNPLHAACWLADTMVRAGTPLRAGDIVLTGALGPMAAVVPGTTYTARIEGFTPVRAIFSQE</sequence>
<accession>A0A4Z0BAX5</accession>
<dbReference type="GO" id="GO:0008684">
    <property type="term" value="F:2-oxopent-4-enoate hydratase activity"/>
    <property type="evidence" value="ECO:0007669"/>
    <property type="project" value="TreeGrafter"/>
</dbReference>
<dbReference type="InterPro" id="IPR050772">
    <property type="entry name" value="Hydratase-Decarb/MhpD_sf"/>
</dbReference>
<dbReference type="Pfam" id="PF01557">
    <property type="entry name" value="FAA_hydrolase"/>
    <property type="match status" value="1"/>
</dbReference>
<reference evidence="5 6" key="1">
    <citation type="journal article" date="2019" name="Syst. Appl. Microbiol.">
        <title>New species of pathogenic Pseudomonas isolated from citrus in Tunisia: Proposal of Pseudomonas kairouanensis sp. nov. and Pseudomonas nabeulensis sp. nov.</title>
        <authorList>
            <person name="Oueslati M."/>
            <person name="Mulet M."/>
            <person name="Gomila M."/>
            <person name="Berge O."/>
            <person name="Hajlaoui M.R."/>
            <person name="Lalucat J."/>
            <person name="Sadfi-Zouaoui N."/>
            <person name="Garcia-Valdes E."/>
        </authorList>
    </citation>
    <scope>NUCLEOTIDE SEQUENCE [LARGE SCALE GENOMIC DNA]</scope>
    <source>
        <strain evidence="5 6">E10B</strain>
    </source>
</reference>
<name>A0A4Z0BAX5_9PSED</name>
<dbReference type="InterPro" id="IPR011234">
    <property type="entry name" value="Fumarylacetoacetase-like_C"/>
</dbReference>
<dbReference type="PANTHER" id="PTHR30143">
    <property type="entry name" value="ACID HYDRATASE"/>
    <property type="match status" value="1"/>
</dbReference>
<dbReference type="PANTHER" id="PTHR30143:SF0">
    <property type="entry name" value="2-KETO-4-PENTENOATE HYDRATASE"/>
    <property type="match status" value="1"/>
</dbReference>
<evidence type="ECO:0000259" key="4">
    <source>
        <dbReference type="Pfam" id="PF01557"/>
    </source>
</evidence>
<protein>
    <submittedName>
        <fullName evidence="5">2-keto-4-pentenoate hydratase</fullName>
    </submittedName>
</protein>
<dbReference type="SUPFAM" id="SSF56529">
    <property type="entry name" value="FAH"/>
    <property type="match status" value="1"/>
</dbReference>
<comment type="caution">
    <text evidence="5">The sequence shown here is derived from an EMBL/GenBank/DDBJ whole genome shotgun (WGS) entry which is preliminary data.</text>
</comment>
<evidence type="ECO:0000313" key="5">
    <source>
        <dbReference type="EMBL" id="TFY95348.1"/>
    </source>
</evidence>
<keyword evidence="3" id="KW-0456">Lyase</keyword>
<dbReference type="AlphaFoldDB" id="A0A4Z0BAX5"/>
<comment type="similarity">
    <text evidence="1">Belongs to the hydratase/decarboxylase family.</text>
</comment>
<dbReference type="EMBL" id="QUZT01000004">
    <property type="protein sequence ID" value="TFY95348.1"/>
    <property type="molecule type" value="Genomic_DNA"/>
</dbReference>